<dbReference type="Gene3D" id="3.30.710.10">
    <property type="entry name" value="Potassium Channel Kv1.1, Chain A"/>
    <property type="match status" value="1"/>
</dbReference>
<evidence type="ECO:0000313" key="3">
    <source>
        <dbReference type="EMBL" id="KAK2729035.1"/>
    </source>
</evidence>
<evidence type="ECO:0000256" key="1">
    <source>
        <dbReference type="SAM" id="MobiDB-lite"/>
    </source>
</evidence>
<dbReference type="Proteomes" id="UP001281614">
    <property type="component" value="Unassembled WGS sequence"/>
</dbReference>
<organism evidence="3 4">
    <name type="scientific">Colletotrichum kahawae</name>
    <name type="common">Coffee berry disease fungus</name>
    <dbReference type="NCBI Taxonomy" id="34407"/>
    <lineage>
        <taxon>Eukaryota</taxon>
        <taxon>Fungi</taxon>
        <taxon>Dikarya</taxon>
        <taxon>Ascomycota</taxon>
        <taxon>Pezizomycotina</taxon>
        <taxon>Sordariomycetes</taxon>
        <taxon>Hypocreomycetidae</taxon>
        <taxon>Glomerellales</taxon>
        <taxon>Glomerellaceae</taxon>
        <taxon>Colletotrichum</taxon>
        <taxon>Colletotrichum gloeosporioides species complex</taxon>
    </lineage>
</organism>
<feature type="compositionally biased region" description="Basic and acidic residues" evidence="1">
    <location>
        <begin position="1"/>
        <end position="13"/>
    </location>
</feature>
<dbReference type="EMBL" id="VYYT01000854">
    <property type="protein sequence ID" value="KAK2729035.1"/>
    <property type="molecule type" value="Genomic_DNA"/>
</dbReference>
<comment type="caution">
    <text evidence="3">The sequence shown here is derived from an EMBL/GenBank/DDBJ whole genome shotgun (WGS) entry which is preliminary data.</text>
</comment>
<dbReference type="InterPro" id="IPR000210">
    <property type="entry name" value="BTB/POZ_dom"/>
</dbReference>
<dbReference type="InterPro" id="IPR011333">
    <property type="entry name" value="SKP1/BTB/POZ_sf"/>
</dbReference>
<sequence>MDENDNRRLRPTEMTDDDEREAKRIRLDKADMLTPTTIFDSKGDLYLVVGSDICDDPSTFLVCSKALARASPVFDKMLFGPFAESRPTAETSKQGPAWIVHLPEDEPAHLEVVLNILHSNFKNVPSKFPSPLLSGMVTIAEKYDCIESFRPWVNSCIPGLDPDDKHDPRFSLHVAWQLGSIYNFKKALSMIVDASFISEGGQISIIPRAAPNSGEGKAASVKEPQDLDKYLGDLVPAEVVEQIKAYRTKLIDAAMEPYVALHDELATGQPRCSYPYSSEKCDSILLGSLIRTFSRRAMGSPTTDAIQRYCGTFVDLQKSLDSVQLLKSDQCRSSSACCRDIEDKRKQSCQYQDFEKRSEAIVLSPEQKERLDRQAIKCGVL</sequence>
<dbReference type="SUPFAM" id="SSF54695">
    <property type="entry name" value="POZ domain"/>
    <property type="match status" value="1"/>
</dbReference>
<gene>
    <name evidence="3" type="ORF">CKAH01_10606</name>
</gene>
<name>A0AAD9XWR9_COLKA</name>
<keyword evidence="4" id="KW-1185">Reference proteome</keyword>
<accession>A0AAD9XWR9</accession>
<reference evidence="3" key="1">
    <citation type="submission" date="2023-02" db="EMBL/GenBank/DDBJ databases">
        <title>Colletotrichum kahawae CIFC_Que2 genome sequencing and assembly.</title>
        <authorList>
            <person name="Baroncelli R."/>
        </authorList>
    </citation>
    <scope>NUCLEOTIDE SEQUENCE</scope>
    <source>
        <strain evidence="3">CIFC_Que2</strain>
    </source>
</reference>
<feature type="region of interest" description="Disordered" evidence="1">
    <location>
        <begin position="1"/>
        <end position="21"/>
    </location>
</feature>
<dbReference type="AlphaFoldDB" id="A0AAD9XWR9"/>
<evidence type="ECO:0000259" key="2">
    <source>
        <dbReference type="PROSITE" id="PS50097"/>
    </source>
</evidence>
<dbReference type="PROSITE" id="PS50097">
    <property type="entry name" value="BTB"/>
    <property type="match status" value="1"/>
</dbReference>
<proteinExistence type="predicted"/>
<protein>
    <recommendedName>
        <fullName evidence="2">BTB domain-containing protein</fullName>
    </recommendedName>
</protein>
<evidence type="ECO:0000313" key="4">
    <source>
        <dbReference type="Proteomes" id="UP001281614"/>
    </source>
</evidence>
<feature type="domain" description="BTB" evidence="2">
    <location>
        <begin position="43"/>
        <end position="126"/>
    </location>
</feature>